<dbReference type="InterPro" id="IPR002156">
    <property type="entry name" value="RNaseH_domain"/>
</dbReference>
<dbReference type="PANTHER" id="PTHR46387">
    <property type="entry name" value="POLYNUCLEOTIDYL TRANSFERASE, RIBONUCLEASE H-LIKE SUPERFAMILY PROTEIN"/>
    <property type="match status" value="1"/>
</dbReference>
<dbReference type="InterPro" id="IPR036397">
    <property type="entry name" value="RNaseH_sf"/>
</dbReference>
<evidence type="ECO:0000313" key="2">
    <source>
        <dbReference type="EMBL" id="MFC0271681.1"/>
    </source>
</evidence>
<accession>A0ABV6GDD5</accession>
<dbReference type="Pfam" id="PF13456">
    <property type="entry name" value="RVT_3"/>
    <property type="match status" value="1"/>
</dbReference>
<gene>
    <name evidence="2" type="ORF">ACFFIX_09455</name>
</gene>
<keyword evidence="3" id="KW-1185">Reference proteome</keyword>
<proteinExistence type="predicted"/>
<comment type="caution">
    <text evidence="2">The sequence shown here is derived from an EMBL/GenBank/DDBJ whole genome shotgun (WGS) entry which is preliminary data.</text>
</comment>
<name>A0ABV6GDD5_9BACI</name>
<dbReference type="InterPro" id="IPR012337">
    <property type="entry name" value="RNaseH-like_sf"/>
</dbReference>
<evidence type="ECO:0000313" key="3">
    <source>
        <dbReference type="Proteomes" id="UP001589854"/>
    </source>
</evidence>
<dbReference type="EMBL" id="JBHLVO010000005">
    <property type="protein sequence ID" value="MFC0271681.1"/>
    <property type="molecule type" value="Genomic_DNA"/>
</dbReference>
<organism evidence="2 3">
    <name type="scientific">Metabacillus herbersteinensis</name>
    <dbReference type="NCBI Taxonomy" id="283816"/>
    <lineage>
        <taxon>Bacteria</taxon>
        <taxon>Bacillati</taxon>
        <taxon>Bacillota</taxon>
        <taxon>Bacilli</taxon>
        <taxon>Bacillales</taxon>
        <taxon>Bacillaceae</taxon>
        <taxon>Metabacillus</taxon>
    </lineage>
</organism>
<protein>
    <submittedName>
        <fullName evidence="2">Reverse transcriptase-like protein</fullName>
    </submittedName>
</protein>
<sequence>MIEWTYQTKRKHKTILSSQFLSLAEVILFAEDFEKTGRVNELNFSSEDGQLWTLKELKKLQTIIVHEPYDVVAYFDGGFQKETLISGLGVVIYYTLNNKRMRVRLNEKVQELTSNNEAEYAAFSFMISQFEELGISRQSVTFKGDSQVVLNQLSGEWPCYEEVFLSWLDKIEKKIKVLKITPKYQPISRKLNEEADKLASQAINDIRIRSQIQVDEEVDSDEKG</sequence>
<dbReference type="Proteomes" id="UP001589854">
    <property type="component" value="Unassembled WGS sequence"/>
</dbReference>
<dbReference type="CDD" id="cd09279">
    <property type="entry name" value="RNase_HI_like"/>
    <property type="match status" value="1"/>
</dbReference>
<dbReference type="Gene3D" id="3.30.420.10">
    <property type="entry name" value="Ribonuclease H-like superfamily/Ribonuclease H"/>
    <property type="match status" value="1"/>
</dbReference>
<dbReference type="PROSITE" id="PS50879">
    <property type="entry name" value="RNASE_H_1"/>
    <property type="match status" value="1"/>
</dbReference>
<dbReference type="PANTHER" id="PTHR46387:SF2">
    <property type="entry name" value="RIBONUCLEASE HI"/>
    <property type="match status" value="1"/>
</dbReference>
<dbReference type="SUPFAM" id="SSF53098">
    <property type="entry name" value="Ribonuclease H-like"/>
    <property type="match status" value="1"/>
</dbReference>
<reference evidence="2 3" key="1">
    <citation type="submission" date="2024-09" db="EMBL/GenBank/DDBJ databases">
        <authorList>
            <person name="Sun Q."/>
            <person name="Mori K."/>
        </authorList>
    </citation>
    <scope>NUCLEOTIDE SEQUENCE [LARGE SCALE GENOMIC DNA]</scope>
    <source>
        <strain evidence="2 3">CCM 7228</strain>
    </source>
</reference>
<feature type="domain" description="RNase H type-1" evidence="1">
    <location>
        <begin position="67"/>
        <end position="204"/>
    </location>
</feature>
<evidence type="ECO:0000259" key="1">
    <source>
        <dbReference type="PROSITE" id="PS50879"/>
    </source>
</evidence>
<dbReference type="NCBIfam" id="NF005822">
    <property type="entry name" value="PRK07708.1"/>
    <property type="match status" value="1"/>
</dbReference>
<dbReference type="RefSeq" id="WP_378933003.1">
    <property type="nucleotide sequence ID" value="NZ_JBHLVO010000005.1"/>
</dbReference>